<dbReference type="SUPFAM" id="SSF52540">
    <property type="entry name" value="P-loop containing nucleoside triphosphate hydrolases"/>
    <property type="match status" value="1"/>
</dbReference>
<dbReference type="InterPro" id="IPR020422">
    <property type="entry name" value="TYR_PHOSPHATASE_DUAL_dom"/>
</dbReference>
<dbReference type="Proteomes" id="UP001642464">
    <property type="component" value="Unassembled WGS sequence"/>
</dbReference>
<dbReference type="PROSITE" id="PS50222">
    <property type="entry name" value="EF_HAND_2"/>
    <property type="match status" value="2"/>
</dbReference>
<feature type="compositionally biased region" description="Basic and acidic residues" evidence="2">
    <location>
        <begin position="197"/>
        <end position="208"/>
    </location>
</feature>
<evidence type="ECO:0000256" key="2">
    <source>
        <dbReference type="SAM" id="MobiDB-lite"/>
    </source>
</evidence>
<dbReference type="InterPro" id="IPR000340">
    <property type="entry name" value="Dual-sp_phosphatase_cat-dom"/>
</dbReference>
<dbReference type="InterPro" id="IPR029021">
    <property type="entry name" value="Prot-tyrosine_phosphatase-like"/>
</dbReference>
<dbReference type="CDD" id="cd14498">
    <property type="entry name" value="DSP"/>
    <property type="match status" value="1"/>
</dbReference>
<sequence length="1252" mass="139549">MWSSTSSITGRNDLFQKRPARLARGKLRLDMPFNAALEHLRAKENDILNQDVWQSPRSGRRKMRLKDWSVDTSLSSLLGIQKDEEGSKTRDGWLKKKLERDERRVLKKSSSKKLQDQDLATVPSDDLKQSSQATVATEVMKAFHIAVGNKEEPPADGLARKLSSSLFSPAEGRRRSAGPLAARRGSGLALKRGSVGGKEDADRRDSRRSGGGIAGLELCDERASRGPLRARNKILNRLYKSTSRMPARRLLRMCSPNVKHRSEAWLARETGLPLPVLQQALVFFKKHCLDYDGTNLFDARFDQKNLAKVVCEMAGVDNVEYLDRTFWSEAFRQANFHDGGMDCMEFVVWYAAFGFSNYFCVQKEDLPYRSLARKLGVDYIELERYKEAFEKYDEDGSGAIDMDEFESLLNDLLKVPAGHTLSAERVMVLWRDADREGEGELDLEAFCHFFKRHFEQAEDCVSGIVLTLLSACVSAFVIKALLGEQEVPEEWEGRRCRHSERHQYLCRMATGERKMKAARTLSDCCRGCDEVKGCQDFPELVANTLLRTERSHRDRRAPEGWIFTHLDRRCRWLYFVDEEPWDRLQLQAPKEDAPDPGGQQLGVTCGEFTAAFAQSCLGIRSGECFGLLGPNGAGKTTTLAVLPGGRVDWAALGVRTVWSWRDRGWQESADDMTSLVQEDDSMSPCFKDLDNTLTVSNTLMPTLSPASLPFRERLRSARPAGDCAGSICWSRMVAAETSEALGVEGGTGASRLVEINSGGVVFFVLLNSPGEHEEAVVLKFCNNRYTLQSEQMAAELARHLGVPGPLSRILLKQHDREEWDQLALHAAEVCPSLADMLEKKVSMLLLQYVPGHNLFDEKEAFQPENLSSACHALGRLFTLDLLLGNADRLPLQSLSWRGNPRNVLFSAGGRCVPIDAAVARRPPKLLVRDMDQKAARLLELALLDRRSCHEVLVEAIRCNDWATKAIEADWLPNVKAFNEGIKAALAEAVEEQGLLEMMTEVVESWIENFKERLASWQDLLREKTGVLHQAVQDWAQRKARGGSGFEFRGFLGSSVLNPVADAYELLVRLRQLTSRIKVLHIAGSVSRPADLRPKAPLFLGGATCLCFHLLRKLGATQILNCTDDLPAPSADELGELQWSRLPLMDLEDQDAPPCGATALEIIGKAESLGGAVLVHCHEGKSRSVSVCLAYLMKSGLSLASSLAYVKSKRPMARPNAGFLKQLLAMEQQIFGEQSELPEELLRGKPVLSSASK</sequence>
<evidence type="ECO:0000313" key="7">
    <source>
        <dbReference type="Proteomes" id="UP001642464"/>
    </source>
</evidence>
<dbReference type="PANTHER" id="PTHR47100:SF5">
    <property type="entry name" value="DUAL SPECIFICITY PROTEIN PHOSPHATASE PHS1"/>
    <property type="match status" value="1"/>
</dbReference>
<dbReference type="InterPro" id="IPR015275">
    <property type="entry name" value="Actin-fragmin_kin_cat_dom"/>
</dbReference>
<dbReference type="CDD" id="cd00051">
    <property type="entry name" value="EFh"/>
    <property type="match status" value="1"/>
</dbReference>
<dbReference type="Gene3D" id="3.90.190.10">
    <property type="entry name" value="Protein tyrosine phosphatase superfamily"/>
    <property type="match status" value="1"/>
</dbReference>
<organism evidence="6 7">
    <name type="scientific">Durusdinium trenchii</name>
    <dbReference type="NCBI Taxonomy" id="1381693"/>
    <lineage>
        <taxon>Eukaryota</taxon>
        <taxon>Sar</taxon>
        <taxon>Alveolata</taxon>
        <taxon>Dinophyceae</taxon>
        <taxon>Suessiales</taxon>
        <taxon>Symbiodiniaceae</taxon>
        <taxon>Durusdinium</taxon>
    </lineage>
</organism>
<dbReference type="PANTHER" id="PTHR47100">
    <property type="entry name" value="DUAL SPECIFICITY PROTEIN PHOSPHATASE PHS1"/>
    <property type="match status" value="1"/>
</dbReference>
<dbReference type="InterPro" id="IPR011009">
    <property type="entry name" value="Kinase-like_dom_sf"/>
</dbReference>
<dbReference type="PROSITE" id="PS00018">
    <property type="entry name" value="EF_HAND_1"/>
    <property type="match status" value="1"/>
</dbReference>
<keyword evidence="1" id="KW-0106">Calcium</keyword>
<feature type="domain" description="EF-hand" evidence="5">
    <location>
        <begin position="421"/>
        <end position="456"/>
    </location>
</feature>
<dbReference type="InterPro" id="IPR018247">
    <property type="entry name" value="EF_Hand_1_Ca_BS"/>
</dbReference>
<evidence type="ECO:0000259" key="4">
    <source>
        <dbReference type="PROSITE" id="PS50056"/>
    </source>
</evidence>
<feature type="domain" description="Tyrosine-protein phosphatase" evidence="3">
    <location>
        <begin position="1087"/>
        <end position="1231"/>
    </location>
</feature>
<dbReference type="InterPro" id="IPR000387">
    <property type="entry name" value="Tyr_Pase_dom"/>
</dbReference>
<dbReference type="PROSITE" id="PS50054">
    <property type="entry name" value="TYR_PHOSPHATASE_DUAL"/>
    <property type="match status" value="1"/>
</dbReference>
<dbReference type="Gene3D" id="3.40.50.300">
    <property type="entry name" value="P-loop containing nucleotide triphosphate hydrolases"/>
    <property type="match status" value="1"/>
</dbReference>
<feature type="region of interest" description="Disordered" evidence="2">
    <location>
        <begin position="169"/>
        <end position="209"/>
    </location>
</feature>
<dbReference type="InterPro" id="IPR002048">
    <property type="entry name" value="EF_hand_dom"/>
</dbReference>
<dbReference type="InterPro" id="IPR027417">
    <property type="entry name" value="P-loop_NTPase"/>
</dbReference>
<dbReference type="SUPFAM" id="SSF53795">
    <property type="entry name" value="PEP carboxykinase-like"/>
    <property type="match status" value="1"/>
</dbReference>
<evidence type="ECO:0000259" key="3">
    <source>
        <dbReference type="PROSITE" id="PS50054"/>
    </source>
</evidence>
<dbReference type="Gene3D" id="1.10.1070.11">
    <property type="entry name" value="Phosphatidylinositol 3-/4-kinase, catalytic domain"/>
    <property type="match status" value="1"/>
</dbReference>
<dbReference type="InterPro" id="IPR036940">
    <property type="entry name" value="PI3/4_kinase_cat_sf"/>
</dbReference>
<dbReference type="SMART" id="SM00195">
    <property type="entry name" value="DSPc"/>
    <property type="match status" value="1"/>
</dbReference>
<dbReference type="SUPFAM" id="SSF47473">
    <property type="entry name" value="EF-hand"/>
    <property type="match status" value="1"/>
</dbReference>
<keyword evidence="7" id="KW-1185">Reference proteome</keyword>
<evidence type="ECO:0000259" key="5">
    <source>
        <dbReference type="PROSITE" id="PS50222"/>
    </source>
</evidence>
<dbReference type="EMBL" id="CAXAMM010012225">
    <property type="protein sequence ID" value="CAK9028369.1"/>
    <property type="molecule type" value="Genomic_DNA"/>
</dbReference>
<comment type="caution">
    <text evidence="6">The sequence shown here is derived from an EMBL/GenBank/DDBJ whole genome shotgun (WGS) entry which is preliminary data.</text>
</comment>
<dbReference type="InterPro" id="IPR035010">
    <property type="entry name" value="PHS1"/>
</dbReference>
<protein>
    <submittedName>
        <fullName evidence="6">Dual specificity protein phosphatase PHS1 (Protein PROPYZAMIDE-HYPERSENSITIVE 1)</fullName>
    </submittedName>
</protein>
<accession>A0ABP0KPI9</accession>
<dbReference type="SUPFAM" id="SSF52799">
    <property type="entry name" value="(Phosphotyrosine protein) phosphatases II"/>
    <property type="match status" value="1"/>
</dbReference>
<evidence type="ECO:0000313" key="6">
    <source>
        <dbReference type="EMBL" id="CAK9028369.1"/>
    </source>
</evidence>
<dbReference type="SUPFAM" id="SSF56112">
    <property type="entry name" value="Protein kinase-like (PK-like)"/>
    <property type="match status" value="1"/>
</dbReference>
<gene>
    <name evidence="6" type="ORF">SCF082_LOCUS18334</name>
</gene>
<feature type="domain" description="Tyrosine specific protein phosphatases" evidence="4">
    <location>
        <begin position="1156"/>
        <end position="1210"/>
    </location>
</feature>
<dbReference type="Pfam" id="PF09192">
    <property type="entry name" value="Act-Frag_cataly"/>
    <property type="match status" value="1"/>
</dbReference>
<evidence type="ECO:0000256" key="1">
    <source>
        <dbReference type="ARBA" id="ARBA00022837"/>
    </source>
</evidence>
<dbReference type="InterPro" id="IPR011992">
    <property type="entry name" value="EF-hand-dom_pair"/>
</dbReference>
<feature type="domain" description="EF-hand" evidence="5">
    <location>
        <begin position="380"/>
        <end position="415"/>
    </location>
</feature>
<proteinExistence type="predicted"/>
<dbReference type="Pfam" id="PF13499">
    <property type="entry name" value="EF-hand_7"/>
    <property type="match status" value="1"/>
</dbReference>
<dbReference type="Gene3D" id="1.10.238.10">
    <property type="entry name" value="EF-hand"/>
    <property type="match status" value="1"/>
</dbReference>
<dbReference type="Pfam" id="PF00782">
    <property type="entry name" value="DSPc"/>
    <property type="match status" value="1"/>
</dbReference>
<reference evidence="6 7" key="1">
    <citation type="submission" date="2024-02" db="EMBL/GenBank/DDBJ databases">
        <authorList>
            <person name="Chen Y."/>
            <person name="Shah S."/>
            <person name="Dougan E. K."/>
            <person name="Thang M."/>
            <person name="Chan C."/>
        </authorList>
    </citation>
    <scope>NUCLEOTIDE SEQUENCE [LARGE SCALE GENOMIC DNA]</scope>
</reference>
<dbReference type="PROSITE" id="PS50056">
    <property type="entry name" value="TYR_PHOSPHATASE_2"/>
    <property type="match status" value="1"/>
</dbReference>
<dbReference type="SMART" id="SM00054">
    <property type="entry name" value="EFh"/>
    <property type="match status" value="2"/>
</dbReference>
<feature type="region of interest" description="Disordered" evidence="2">
    <location>
        <begin position="104"/>
        <end position="130"/>
    </location>
</feature>
<name>A0ABP0KPI9_9DINO</name>